<accession>A0ABD2MTR7</accession>
<keyword evidence="8" id="KW-0677">Repeat</keyword>
<evidence type="ECO:0000256" key="9">
    <source>
        <dbReference type="ARBA" id="ARBA00022741"/>
    </source>
</evidence>
<keyword evidence="19" id="KW-1185">Reference proteome</keyword>
<evidence type="ECO:0000256" key="11">
    <source>
        <dbReference type="ARBA" id="ARBA00022989"/>
    </source>
</evidence>
<evidence type="ECO:0000256" key="2">
    <source>
        <dbReference type="ARBA" id="ARBA00004651"/>
    </source>
</evidence>
<dbReference type="InterPro" id="IPR003439">
    <property type="entry name" value="ABC_transporter-like_ATP-bd"/>
</dbReference>
<dbReference type="InterPro" id="IPR003593">
    <property type="entry name" value="AAA+_ATPase"/>
</dbReference>
<dbReference type="FunFam" id="1.20.1560.10:FF:000001">
    <property type="entry name" value="ATP-binding cassette subfamily C member 1"/>
    <property type="match status" value="1"/>
</dbReference>
<dbReference type="CDD" id="cd18595">
    <property type="entry name" value="ABC_6TM_MRP1_2_3_6_D1_like"/>
    <property type="match status" value="1"/>
</dbReference>
<evidence type="ECO:0000256" key="6">
    <source>
        <dbReference type="ARBA" id="ARBA00022554"/>
    </source>
</evidence>
<feature type="domain" description="ABC transporter" evidence="16">
    <location>
        <begin position="468"/>
        <end position="690"/>
    </location>
</feature>
<dbReference type="PROSITE" id="PS00211">
    <property type="entry name" value="ABC_TRANSPORTER_1"/>
    <property type="match status" value="1"/>
</dbReference>
<dbReference type="Pfam" id="PF00005">
    <property type="entry name" value="ABC_tran"/>
    <property type="match status" value="2"/>
</dbReference>
<evidence type="ECO:0000259" key="16">
    <source>
        <dbReference type="PROSITE" id="PS50893"/>
    </source>
</evidence>
<feature type="domain" description="ABC transmembrane type-1" evidence="17">
    <location>
        <begin position="155"/>
        <end position="436"/>
    </location>
</feature>
<dbReference type="GO" id="GO:0015431">
    <property type="term" value="F:ABC-type glutathione S-conjugate transporter activity"/>
    <property type="evidence" value="ECO:0007669"/>
    <property type="project" value="UniProtKB-EC"/>
</dbReference>
<comment type="caution">
    <text evidence="18">The sequence shown here is derived from an EMBL/GenBank/DDBJ whole genome shotgun (WGS) entry which is preliminary data.</text>
</comment>
<feature type="transmembrane region" description="Helical" evidence="15">
    <location>
        <begin position="41"/>
        <end position="58"/>
    </location>
</feature>
<feature type="transmembrane region" description="Helical" evidence="15">
    <location>
        <begin position="292"/>
        <end position="313"/>
    </location>
</feature>
<dbReference type="PANTHER" id="PTHR24223:SF443">
    <property type="entry name" value="MULTIDRUG-RESISTANCE LIKE PROTEIN 1, ISOFORM I"/>
    <property type="match status" value="1"/>
</dbReference>
<dbReference type="FunFam" id="3.40.50.300:FF:000293">
    <property type="entry name" value="ATP binding cassette subfamily C member 1"/>
    <property type="match status" value="1"/>
</dbReference>
<keyword evidence="5" id="KW-1003">Cell membrane</keyword>
<evidence type="ECO:0000256" key="5">
    <source>
        <dbReference type="ARBA" id="ARBA00022475"/>
    </source>
</evidence>
<keyword evidence="9" id="KW-0547">Nucleotide-binding</keyword>
<feature type="transmembrane region" description="Helical" evidence="15">
    <location>
        <begin position="265"/>
        <end position="286"/>
    </location>
</feature>
<feature type="transmembrane region" description="Helical" evidence="15">
    <location>
        <begin position="841"/>
        <end position="865"/>
    </location>
</feature>
<keyword evidence="6" id="KW-0926">Vacuole</keyword>
<dbReference type="InterPro" id="IPR017871">
    <property type="entry name" value="ABC_transporter-like_CS"/>
</dbReference>
<evidence type="ECO:0000256" key="4">
    <source>
        <dbReference type="ARBA" id="ARBA00022448"/>
    </source>
</evidence>
<evidence type="ECO:0000313" key="18">
    <source>
        <dbReference type="EMBL" id="KAL3269853.1"/>
    </source>
</evidence>
<evidence type="ECO:0000256" key="8">
    <source>
        <dbReference type="ARBA" id="ARBA00022737"/>
    </source>
</evidence>
<dbReference type="SUPFAM" id="SSF52540">
    <property type="entry name" value="P-loop containing nucleoside triphosphate hydrolases"/>
    <property type="match status" value="2"/>
</dbReference>
<dbReference type="InterPro" id="IPR050173">
    <property type="entry name" value="ABC_transporter_C-like"/>
</dbReference>
<feature type="transmembrane region" description="Helical" evidence="15">
    <location>
        <begin position="191"/>
        <end position="214"/>
    </location>
</feature>
<dbReference type="InterPro" id="IPR005292">
    <property type="entry name" value="MRP"/>
</dbReference>
<reference evidence="18 19" key="1">
    <citation type="journal article" date="2021" name="BMC Biol.">
        <title>Horizontally acquired antibacterial genes associated with adaptive radiation of ladybird beetles.</title>
        <authorList>
            <person name="Li H.S."/>
            <person name="Tang X.F."/>
            <person name="Huang Y.H."/>
            <person name="Xu Z.Y."/>
            <person name="Chen M.L."/>
            <person name="Du X.Y."/>
            <person name="Qiu B.Y."/>
            <person name="Chen P.T."/>
            <person name="Zhang W."/>
            <person name="Slipinski A."/>
            <person name="Escalona H.E."/>
            <person name="Waterhouse R.M."/>
            <person name="Zwick A."/>
            <person name="Pang H."/>
        </authorList>
    </citation>
    <scope>NUCLEOTIDE SEQUENCE [LARGE SCALE GENOMIC DNA]</scope>
    <source>
        <strain evidence="18">SYSU2018</strain>
    </source>
</reference>
<feature type="transmembrane region" description="Helical" evidence="15">
    <location>
        <begin position="913"/>
        <end position="931"/>
    </location>
</feature>
<evidence type="ECO:0000256" key="3">
    <source>
        <dbReference type="ARBA" id="ARBA00009726"/>
    </source>
</evidence>
<protein>
    <recommendedName>
        <fullName evidence="13">ABC-type glutathione-S-conjugate transporter</fullName>
        <ecNumber evidence="13">7.6.2.3</ecNumber>
    </recommendedName>
</protein>
<dbReference type="GO" id="GO:0005524">
    <property type="term" value="F:ATP binding"/>
    <property type="evidence" value="ECO:0007669"/>
    <property type="project" value="UniProtKB-KW"/>
</dbReference>
<feature type="transmembrane region" description="Helical" evidence="15">
    <location>
        <begin position="1022"/>
        <end position="1043"/>
    </location>
</feature>
<feature type="domain" description="ABC transporter" evidence="16">
    <location>
        <begin position="1118"/>
        <end position="1350"/>
    </location>
</feature>
<feature type="transmembrane region" description="Helical" evidence="15">
    <location>
        <begin position="937"/>
        <end position="956"/>
    </location>
</feature>
<dbReference type="CDD" id="cd18603">
    <property type="entry name" value="ABC_6TM_MRP1_2_3_6_D2_like"/>
    <property type="match status" value="1"/>
</dbReference>
<dbReference type="GO" id="GO:0005886">
    <property type="term" value="C:plasma membrane"/>
    <property type="evidence" value="ECO:0007669"/>
    <property type="project" value="UniProtKB-SubCell"/>
</dbReference>
<name>A0ABD2MTR7_9CUCU</name>
<dbReference type="SMART" id="SM00382">
    <property type="entry name" value="AAA"/>
    <property type="match status" value="2"/>
</dbReference>
<feature type="transmembrane region" description="Helical" evidence="15">
    <location>
        <begin position="419"/>
        <end position="439"/>
    </location>
</feature>
<gene>
    <name evidence="18" type="ORF">HHI36_008911</name>
</gene>
<dbReference type="EMBL" id="JABFTP020000021">
    <property type="protein sequence ID" value="KAL3269853.1"/>
    <property type="molecule type" value="Genomic_DNA"/>
</dbReference>
<dbReference type="PROSITE" id="PS50929">
    <property type="entry name" value="ABC_TM1F"/>
    <property type="match status" value="2"/>
</dbReference>
<dbReference type="GO" id="GO:0005774">
    <property type="term" value="C:vacuolar membrane"/>
    <property type="evidence" value="ECO:0007669"/>
    <property type="project" value="UniProtKB-SubCell"/>
</dbReference>
<keyword evidence="10" id="KW-0067">ATP-binding</keyword>
<dbReference type="InterPro" id="IPR027417">
    <property type="entry name" value="P-loop_NTPase"/>
</dbReference>
<comment type="catalytic activity">
    <reaction evidence="14">
        <text>leukotriene C4(in) + ATP + H2O = leukotriene C4(out) + ADP + phosphate + H(+)</text>
        <dbReference type="Rhea" id="RHEA:38963"/>
        <dbReference type="ChEBI" id="CHEBI:15377"/>
        <dbReference type="ChEBI" id="CHEBI:15378"/>
        <dbReference type="ChEBI" id="CHEBI:30616"/>
        <dbReference type="ChEBI" id="CHEBI:43474"/>
        <dbReference type="ChEBI" id="CHEBI:57973"/>
        <dbReference type="ChEBI" id="CHEBI:456216"/>
    </reaction>
    <physiologicalReaction direction="left-to-right" evidence="14">
        <dbReference type="Rhea" id="RHEA:38964"/>
    </physiologicalReaction>
</comment>
<dbReference type="InterPro" id="IPR036640">
    <property type="entry name" value="ABC1_TM_sf"/>
</dbReference>
<dbReference type="NCBIfam" id="TIGR00957">
    <property type="entry name" value="MRP_assoc_pro"/>
    <property type="match status" value="1"/>
</dbReference>
<evidence type="ECO:0000256" key="7">
    <source>
        <dbReference type="ARBA" id="ARBA00022692"/>
    </source>
</evidence>
<dbReference type="Proteomes" id="UP001516400">
    <property type="component" value="Unassembled WGS sequence"/>
</dbReference>
<keyword evidence="4" id="KW-0813">Transport</keyword>
<feature type="transmembrane region" description="Helical" evidence="15">
    <location>
        <begin position="7"/>
        <end position="29"/>
    </location>
</feature>
<dbReference type="InterPro" id="IPR011527">
    <property type="entry name" value="ABC1_TM_dom"/>
</dbReference>
<feature type="transmembrane region" description="Helical" evidence="15">
    <location>
        <begin position="797"/>
        <end position="821"/>
    </location>
</feature>
<feature type="domain" description="ABC transmembrane type-1" evidence="17">
    <location>
        <begin position="801"/>
        <end position="1079"/>
    </location>
</feature>
<dbReference type="FunFam" id="3.40.50.300:FF:000074">
    <property type="entry name" value="Multidrug resistance-associated protein 5 isoform 1"/>
    <property type="match status" value="1"/>
</dbReference>
<dbReference type="GO" id="GO:0000323">
    <property type="term" value="C:lytic vacuole"/>
    <property type="evidence" value="ECO:0007669"/>
    <property type="project" value="UniProtKB-ARBA"/>
</dbReference>
<evidence type="ECO:0000259" key="17">
    <source>
        <dbReference type="PROSITE" id="PS50929"/>
    </source>
</evidence>
<dbReference type="PROSITE" id="PS50893">
    <property type="entry name" value="ABC_TRANSPORTER_2"/>
    <property type="match status" value="2"/>
</dbReference>
<organism evidence="18 19">
    <name type="scientific">Cryptolaemus montrouzieri</name>
    <dbReference type="NCBI Taxonomy" id="559131"/>
    <lineage>
        <taxon>Eukaryota</taxon>
        <taxon>Metazoa</taxon>
        <taxon>Ecdysozoa</taxon>
        <taxon>Arthropoda</taxon>
        <taxon>Hexapoda</taxon>
        <taxon>Insecta</taxon>
        <taxon>Pterygota</taxon>
        <taxon>Neoptera</taxon>
        <taxon>Endopterygota</taxon>
        <taxon>Coleoptera</taxon>
        <taxon>Polyphaga</taxon>
        <taxon>Cucujiformia</taxon>
        <taxon>Coccinelloidea</taxon>
        <taxon>Coccinellidae</taxon>
        <taxon>Scymninae</taxon>
        <taxon>Scymnini</taxon>
        <taxon>Cryptolaemus</taxon>
    </lineage>
</organism>
<dbReference type="Gene3D" id="1.20.1560.10">
    <property type="entry name" value="ABC transporter type 1, transmembrane domain"/>
    <property type="match status" value="2"/>
</dbReference>
<evidence type="ECO:0000256" key="1">
    <source>
        <dbReference type="ARBA" id="ARBA00004128"/>
    </source>
</evidence>
<evidence type="ECO:0000256" key="13">
    <source>
        <dbReference type="ARBA" id="ARBA00024220"/>
    </source>
</evidence>
<comment type="subcellular location">
    <subcellularLocation>
        <location evidence="2">Cell membrane</location>
        <topology evidence="2">Multi-pass membrane protein</topology>
    </subcellularLocation>
    <subcellularLocation>
        <location evidence="1">Vacuole membrane</location>
        <topology evidence="1">Multi-pass membrane protein</topology>
    </subcellularLocation>
</comment>
<dbReference type="FunFam" id="1.20.1560.10:FF:000020">
    <property type="entry name" value="ABC metal ion transporter"/>
    <property type="match status" value="1"/>
</dbReference>
<dbReference type="CDD" id="cd03250">
    <property type="entry name" value="ABCC_MRP_domain1"/>
    <property type="match status" value="1"/>
</dbReference>
<proteinExistence type="inferred from homology"/>
<comment type="similarity">
    <text evidence="3">Belongs to the ABC transporter superfamily. ABCC family. Conjugate transporter (TC 3.A.1.208) subfamily.</text>
</comment>
<keyword evidence="11 15" id="KW-1133">Transmembrane helix</keyword>
<dbReference type="PANTHER" id="PTHR24223">
    <property type="entry name" value="ATP-BINDING CASSETTE SUB-FAMILY C"/>
    <property type="match status" value="1"/>
</dbReference>
<dbReference type="Gene3D" id="3.40.50.300">
    <property type="entry name" value="P-loop containing nucleotide triphosphate hydrolases"/>
    <property type="match status" value="2"/>
</dbReference>
<keyword evidence="12 15" id="KW-0472">Membrane</keyword>
<dbReference type="SUPFAM" id="SSF90123">
    <property type="entry name" value="ABC transporter transmembrane region"/>
    <property type="match status" value="2"/>
</dbReference>
<dbReference type="EC" id="7.6.2.3" evidence="13"/>
<evidence type="ECO:0000313" key="19">
    <source>
        <dbReference type="Proteomes" id="UP001516400"/>
    </source>
</evidence>
<evidence type="ECO:0000256" key="14">
    <source>
        <dbReference type="ARBA" id="ARBA00047523"/>
    </source>
</evidence>
<evidence type="ECO:0000256" key="15">
    <source>
        <dbReference type="SAM" id="Phobius"/>
    </source>
</evidence>
<feature type="transmembrane region" description="Helical" evidence="15">
    <location>
        <begin position="370"/>
        <end position="399"/>
    </location>
</feature>
<dbReference type="Pfam" id="PF00664">
    <property type="entry name" value="ABC_membrane"/>
    <property type="match status" value="2"/>
</dbReference>
<dbReference type="CDD" id="cd03244">
    <property type="entry name" value="ABCC_MRP_domain2"/>
    <property type="match status" value="1"/>
</dbReference>
<keyword evidence="7 15" id="KW-0812">Transmembrane</keyword>
<sequence length="1352" mass="153350">MGLRTSGILFIFWLLYAVCSTFKVYSIIYHWNDTNYYRKSYLIQFTIIVAMVIFNCFADRAPSYCSYRKPQRPCPEEESGFLCRILFSWFTPMAWKGYKKPLEKTDLWDLRVEDMAADVVPIFNKHWRKTQMECEGRKKASILPALVKSFGLMNLMGALLKLIQDSLMFVSPIVLKWIIDFVDSDEELWKGFLYAGILFSASTVQTLVLSQYFYKMILIGVQVRTALISVIYRKSLKISAFCRKDHTVGEIVNLMAVDTQKFVDLLTYLNLVWSAPYQIIVSLYLLWQTLGIAVLSGFTMLIILIPLNTYIVNKVKKFQIKQMQYKDERIKVTNEVFSGIKILKLYGWEPTFENIVQKIRGKELFEMRKAAFMNAGATFIWTCAPFMVSLVTFATYVLIDDKNVLDAQKAFVSISLFNILRFPMGMLPTLMSNIAQTAISIKRINKFMNLPELDPACVTHDSTEDSSLLIEDGNFTWGAQDVLKNINIRLPKNTLTAIVGHVGSGKSSLISAFLGEMEKTQGRVNTIGTIAYVSQQAWIQNNSLRNNILFGRKYKKEFYNDVIEACALKEDLLMLPGGDQTEIGEKGINLSGGQKQRVNLARAVYANRDVYLFDDPLSAVDSHVAKHLFEKVIGPNGLLKKKTRVLSTHCITFLPHVDQILVLKNGNISERGTYQELINGKGAFAEFLELHIQSAVKDDDKLNELVTHLEGSLSPQIIVEKLQEITRDKTNTISLKDTSKLDISISCSSSFRDRLNSQTSFQESEQNLGQLTEIEKVAIGSVGLKVYKQYISSMGSILCCFILLCNIMYQAFGVGSSFWLSKWSNENSVVTISKRNEYLEVYGLLGFGQGIFSFLLSFSFAQAFYQSSVKAHRMLLQSCLRALQSFFDTTPLGRILNRFSNDMNCLDNTLPTSVYQAVTTLFVLAGTLFVITYNSPLFLVIILFTGIIYFFIERIYQATCRQIKRMDSVSRSPIYSFFSETLTGTSTIRAYVQEDRFITESDKRLDANQRFFYYGLLANRWLAVRLESIANFIILSTVLFAVVGRNTMSPGIVGLSVSYSLQITQTLSWLVRMICDVETNVVAIERIKEYSQAPQEASWEIPDTKPHDAWPENGNLSFEKYSVRYRPGLDLVLNDIDIHIKGGEKIGIVGRTGAGKSSLTLCLFRIIEAAGGSIIIDGIDISKIGLHDLRSKITIIPQDSVLFSGSLRLNLDPYDKYTDEEIWTALEHAHLKDLISDFPNGLSYEVTEGGENFSIGQRQLICLSRALLRKTKLFILDEATAAVDLQTDDLIQKTIRKEFKDCTILTIAHRLNTIMDYDKIIVLDKGYIKEYDTPQNLLHKKVFFIVCAGRQS</sequence>
<evidence type="ECO:0000256" key="12">
    <source>
        <dbReference type="ARBA" id="ARBA00023136"/>
    </source>
</evidence>
<evidence type="ECO:0000256" key="10">
    <source>
        <dbReference type="ARBA" id="ARBA00022840"/>
    </source>
</evidence>